<evidence type="ECO:0000313" key="3">
    <source>
        <dbReference type="Proteomes" id="UP001274321"/>
    </source>
</evidence>
<proteinExistence type="predicted"/>
<evidence type="ECO:0000313" key="2">
    <source>
        <dbReference type="EMBL" id="MDX6806541.1"/>
    </source>
</evidence>
<dbReference type="Proteomes" id="UP001274321">
    <property type="component" value="Unassembled WGS sequence"/>
</dbReference>
<comment type="caution">
    <text evidence="2">The sequence shown here is derived from an EMBL/GenBank/DDBJ whole genome shotgun (WGS) entry which is preliminary data.</text>
</comment>
<keyword evidence="1" id="KW-0732">Signal</keyword>
<protein>
    <submittedName>
        <fullName evidence="2">Uncharacterized protein</fullName>
    </submittedName>
</protein>
<keyword evidence="3" id="KW-1185">Reference proteome</keyword>
<feature type="chain" id="PRO_5046708152" evidence="1">
    <location>
        <begin position="22"/>
        <end position="138"/>
    </location>
</feature>
<feature type="signal peptide" evidence="1">
    <location>
        <begin position="1"/>
        <end position="21"/>
    </location>
</feature>
<accession>A0ABU4RNW6</accession>
<sequence length="138" mass="14731">MKRTLILLAGLVLWFSPPASAASDPLTGAAERFFTLEPGGSAPEGPQAFGGSSCRGVAPGGAVWWGRFAGGRPAPSLARRHSGTLVHTAEGCFPDRRACRAWLSALASRYNARPIYNHCRAGYEPGAPVRPWWSPKSR</sequence>
<dbReference type="EMBL" id="JAXAFJ010000006">
    <property type="protein sequence ID" value="MDX6806541.1"/>
    <property type="molecule type" value="Genomic_DNA"/>
</dbReference>
<reference evidence="2 3" key="1">
    <citation type="submission" date="2023-11" db="EMBL/GenBank/DDBJ databases">
        <authorList>
            <person name="Bao R."/>
        </authorList>
    </citation>
    <scope>NUCLEOTIDE SEQUENCE [LARGE SCALE GENOMIC DNA]</scope>
    <source>
        <strain evidence="2 3">PJ23</strain>
    </source>
</reference>
<name>A0ABU4RNW6_9HYPH</name>
<gene>
    <name evidence="2" type="ORF">SCD90_10730</name>
</gene>
<organism evidence="2 3">
    <name type="scientific">Terrihabitans rhizophilus</name>
    <dbReference type="NCBI Taxonomy" id="3092662"/>
    <lineage>
        <taxon>Bacteria</taxon>
        <taxon>Pseudomonadati</taxon>
        <taxon>Pseudomonadota</taxon>
        <taxon>Alphaproteobacteria</taxon>
        <taxon>Hyphomicrobiales</taxon>
        <taxon>Terrihabitans</taxon>
    </lineage>
</organism>
<evidence type="ECO:0000256" key="1">
    <source>
        <dbReference type="SAM" id="SignalP"/>
    </source>
</evidence>
<dbReference type="RefSeq" id="WP_319844672.1">
    <property type="nucleotide sequence ID" value="NZ_JAXAFJ010000006.1"/>
</dbReference>